<name>A0ABU2SUB7_9ACTN</name>
<dbReference type="RefSeq" id="WP_311613932.1">
    <property type="nucleotide sequence ID" value="NZ_JAVRFI010000020.1"/>
</dbReference>
<proteinExistence type="predicted"/>
<comment type="caution">
    <text evidence="1">The sequence shown here is derived from an EMBL/GenBank/DDBJ whole genome shotgun (WGS) entry which is preliminary data.</text>
</comment>
<accession>A0ABU2SUB7</accession>
<reference evidence="1" key="1">
    <citation type="submission" date="2024-05" db="EMBL/GenBank/DDBJ databases">
        <title>30 novel species of actinomycetes from the DSMZ collection.</title>
        <authorList>
            <person name="Nouioui I."/>
        </authorList>
    </citation>
    <scope>NUCLEOTIDE SEQUENCE</scope>
    <source>
        <strain evidence="1">DSM 40473</strain>
    </source>
</reference>
<dbReference type="Proteomes" id="UP001180531">
    <property type="component" value="Unassembled WGS sequence"/>
</dbReference>
<sequence>MHMDDVSVDELSHSWDAIRADYDDAYNDEYDQAALDCAARLAADPGGESAYIWTFGLLLMAPYVAWGSDDAVAPRLMAALKATDDALRDRPCEHEGHPDGHPYEEHEDEYDEYLAEQLRGLADESLEWEEDFPREAWRCPRNVAGLARIAMDVVEPGSATDIPPRLPVGAEDIIDTLSSLLHGYPKPYTDVHEEISYRADTLRYADPGTRPGHLLVAMALSWYVAHMEQGGQLADGLVKALEETLPHYAAASCAHAAHPLPYTTGPDVAGLGITLTTPGGRALYERDRREGRDAPLDVLLCPVGLAGFARESLLTLRVG</sequence>
<organism evidence="1 2">
    <name type="scientific">Streptomyces hesseae</name>
    <dbReference type="NCBI Taxonomy" id="3075519"/>
    <lineage>
        <taxon>Bacteria</taxon>
        <taxon>Bacillati</taxon>
        <taxon>Actinomycetota</taxon>
        <taxon>Actinomycetes</taxon>
        <taxon>Kitasatosporales</taxon>
        <taxon>Streptomycetaceae</taxon>
        <taxon>Streptomyces</taxon>
    </lineage>
</organism>
<keyword evidence="2" id="KW-1185">Reference proteome</keyword>
<evidence type="ECO:0000313" key="1">
    <source>
        <dbReference type="EMBL" id="MDT0452452.1"/>
    </source>
</evidence>
<protein>
    <submittedName>
        <fullName evidence="1">Uncharacterized protein</fullName>
    </submittedName>
</protein>
<dbReference type="EMBL" id="JAVRFI010000020">
    <property type="protein sequence ID" value="MDT0452452.1"/>
    <property type="molecule type" value="Genomic_DNA"/>
</dbReference>
<evidence type="ECO:0000313" key="2">
    <source>
        <dbReference type="Proteomes" id="UP001180531"/>
    </source>
</evidence>
<gene>
    <name evidence="1" type="ORF">RM609_25670</name>
</gene>